<dbReference type="GO" id="GO:0000166">
    <property type="term" value="F:nucleotide binding"/>
    <property type="evidence" value="ECO:0007669"/>
    <property type="project" value="UniProtKB-KW"/>
</dbReference>
<sequence length="197" mass="19988">MRIAVGSGNPVKRDATARVFDAATVEVCVVDSGVSEQPFGHEETRRGAVTRARRALAVEDDGRYDLAVGIEGGVAAVEGGAATVEDGGETFGADTDPLAPDVEVVGDGLALVMWAAVTDGERLSCGGGPTLPLPDHVAARLRAGEELGPVMDDVLGADDVAKKQGAAGAFTNGRLTRTDALEAAVAAAAGPFLSDQY</sequence>
<keyword evidence="7" id="KW-0546">Nucleotide metabolism</keyword>
<feature type="domain" description="Non-canonical purine NTP phosphatase/PRRC1" evidence="12">
    <location>
        <begin position="104"/>
        <end position="193"/>
    </location>
</feature>
<dbReference type="GO" id="GO:0046872">
    <property type="term" value="F:metal ion binding"/>
    <property type="evidence" value="ECO:0007669"/>
    <property type="project" value="UniProtKB-KW"/>
</dbReference>
<gene>
    <name evidence="13" type="ORF">C2R22_04780</name>
</gene>
<dbReference type="SUPFAM" id="SSF52972">
    <property type="entry name" value="ITPase-like"/>
    <property type="match status" value="1"/>
</dbReference>
<dbReference type="InterPro" id="IPR026533">
    <property type="entry name" value="NTPase/PRRC1"/>
</dbReference>
<comment type="cofactor">
    <cofactor evidence="1">
        <name>Mn(2+)</name>
        <dbReference type="ChEBI" id="CHEBI:29035"/>
    </cofactor>
</comment>
<organism evidence="13 14">
    <name type="scientific">Salinigranum rubrum</name>
    <dbReference type="NCBI Taxonomy" id="755307"/>
    <lineage>
        <taxon>Archaea</taxon>
        <taxon>Methanobacteriati</taxon>
        <taxon>Methanobacteriota</taxon>
        <taxon>Stenosarchaea group</taxon>
        <taxon>Halobacteria</taxon>
        <taxon>Halobacteriales</taxon>
        <taxon>Haloferacaceae</taxon>
        <taxon>Salinigranum</taxon>
    </lineage>
</organism>
<dbReference type="RefSeq" id="WP_103424747.1">
    <property type="nucleotide sequence ID" value="NZ_CP026309.1"/>
</dbReference>
<dbReference type="PANTHER" id="PTHR34699">
    <property type="match status" value="1"/>
</dbReference>
<comment type="catalytic activity">
    <reaction evidence="11">
        <text>XTP + H2O = XDP + phosphate + H(+)</text>
        <dbReference type="Rhea" id="RHEA:28406"/>
        <dbReference type="ChEBI" id="CHEBI:15377"/>
        <dbReference type="ChEBI" id="CHEBI:15378"/>
        <dbReference type="ChEBI" id="CHEBI:43474"/>
        <dbReference type="ChEBI" id="CHEBI:59884"/>
        <dbReference type="ChEBI" id="CHEBI:61314"/>
        <dbReference type="EC" id="3.6.1.73"/>
    </reaction>
</comment>
<dbReference type="InterPro" id="IPR050299">
    <property type="entry name" value="YjjX_NTPase"/>
</dbReference>
<evidence type="ECO:0000313" key="14">
    <source>
        <dbReference type="Proteomes" id="UP000236584"/>
    </source>
</evidence>
<evidence type="ECO:0000256" key="9">
    <source>
        <dbReference type="ARBA" id="ARBA00038901"/>
    </source>
</evidence>
<evidence type="ECO:0000259" key="12">
    <source>
        <dbReference type="Pfam" id="PF01931"/>
    </source>
</evidence>
<evidence type="ECO:0000256" key="5">
    <source>
        <dbReference type="ARBA" id="ARBA00022801"/>
    </source>
</evidence>
<dbReference type="PANTHER" id="PTHR34699:SF2">
    <property type="entry name" value="NON-CANONICAL PURINE NTP PHOSPHATASE_PRRC1 DOMAIN-CONTAINING PROTEIN"/>
    <property type="match status" value="1"/>
</dbReference>
<proteinExistence type="predicted"/>
<dbReference type="EMBL" id="CP026309">
    <property type="protein sequence ID" value="AUV81059.1"/>
    <property type="molecule type" value="Genomic_DNA"/>
</dbReference>
<keyword evidence="4" id="KW-0547">Nucleotide-binding</keyword>
<reference evidence="13 14" key="1">
    <citation type="submission" date="2018-01" db="EMBL/GenBank/DDBJ databases">
        <title>Complete genome sequence of Salinigranum rubrum GX10T, an extremely halophilic archaeon isolated from a marine solar saltern.</title>
        <authorList>
            <person name="Han S."/>
        </authorList>
    </citation>
    <scope>NUCLEOTIDE SEQUENCE [LARGE SCALE GENOMIC DNA]</scope>
    <source>
        <strain evidence="13 14">GX10</strain>
    </source>
</reference>
<keyword evidence="3" id="KW-0479">Metal-binding</keyword>
<feature type="domain" description="Non-canonical purine NTP phosphatase/PRRC1" evidence="12">
    <location>
        <begin position="6"/>
        <end position="83"/>
    </location>
</feature>
<accession>A0A2I8VJ27</accession>
<dbReference type="KEGG" id="srub:C2R22_04780"/>
<dbReference type="Pfam" id="PF01931">
    <property type="entry name" value="NTPase_I-T"/>
    <property type="match status" value="2"/>
</dbReference>
<dbReference type="EC" id="3.6.1.73" evidence="9"/>
<dbReference type="Proteomes" id="UP000236584">
    <property type="component" value="Chromosome"/>
</dbReference>
<dbReference type="GeneID" id="35591380"/>
<keyword evidence="8" id="KW-0464">Manganese</keyword>
<dbReference type="AlphaFoldDB" id="A0A2I8VJ27"/>
<name>A0A2I8VJ27_9EURY</name>
<keyword evidence="14" id="KW-1185">Reference proteome</keyword>
<keyword evidence="5" id="KW-0378">Hydrolase</keyword>
<evidence type="ECO:0000256" key="4">
    <source>
        <dbReference type="ARBA" id="ARBA00022741"/>
    </source>
</evidence>
<evidence type="ECO:0000256" key="7">
    <source>
        <dbReference type="ARBA" id="ARBA00023080"/>
    </source>
</evidence>
<protein>
    <recommendedName>
        <fullName evidence="9">inosine/xanthosine triphosphatase</fullName>
        <ecNumber evidence="9">3.6.1.73</ecNumber>
    </recommendedName>
</protein>
<dbReference type="Gene3D" id="3.90.950.10">
    <property type="match status" value="1"/>
</dbReference>
<dbReference type="GO" id="GO:0006772">
    <property type="term" value="P:thiamine metabolic process"/>
    <property type="evidence" value="ECO:0007669"/>
    <property type="project" value="TreeGrafter"/>
</dbReference>
<dbReference type="GO" id="GO:0103023">
    <property type="term" value="F:ITPase activity"/>
    <property type="evidence" value="ECO:0007669"/>
    <property type="project" value="UniProtKB-EC"/>
</dbReference>
<evidence type="ECO:0000256" key="1">
    <source>
        <dbReference type="ARBA" id="ARBA00001936"/>
    </source>
</evidence>
<evidence type="ECO:0000256" key="3">
    <source>
        <dbReference type="ARBA" id="ARBA00022723"/>
    </source>
</evidence>
<comment type="cofactor">
    <cofactor evidence="2">
        <name>Mg(2+)</name>
        <dbReference type="ChEBI" id="CHEBI:18420"/>
    </cofactor>
</comment>
<dbReference type="InterPro" id="IPR029001">
    <property type="entry name" value="ITPase-like_fam"/>
</dbReference>
<evidence type="ECO:0000256" key="8">
    <source>
        <dbReference type="ARBA" id="ARBA00023211"/>
    </source>
</evidence>
<evidence type="ECO:0000256" key="2">
    <source>
        <dbReference type="ARBA" id="ARBA00001946"/>
    </source>
</evidence>
<evidence type="ECO:0000256" key="10">
    <source>
        <dbReference type="ARBA" id="ARBA00048174"/>
    </source>
</evidence>
<evidence type="ECO:0000256" key="11">
    <source>
        <dbReference type="ARBA" id="ARBA00048781"/>
    </source>
</evidence>
<evidence type="ECO:0000313" key="13">
    <source>
        <dbReference type="EMBL" id="AUV81059.1"/>
    </source>
</evidence>
<keyword evidence="6" id="KW-0460">Magnesium</keyword>
<evidence type="ECO:0000256" key="6">
    <source>
        <dbReference type="ARBA" id="ARBA00022842"/>
    </source>
</evidence>
<comment type="catalytic activity">
    <reaction evidence="10">
        <text>ITP + H2O = IDP + phosphate + H(+)</text>
        <dbReference type="Rhea" id="RHEA:28330"/>
        <dbReference type="ChEBI" id="CHEBI:15377"/>
        <dbReference type="ChEBI" id="CHEBI:15378"/>
        <dbReference type="ChEBI" id="CHEBI:43474"/>
        <dbReference type="ChEBI" id="CHEBI:58280"/>
        <dbReference type="ChEBI" id="CHEBI:61402"/>
        <dbReference type="EC" id="3.6.1.73"/>
    </reaction>
</comment>
<dbReference type="OrthoDB" id="52857at2157"/>
<dbReference type="GO" id="GO:0009117">
    <property type="term" value="P:nucleotide metabolic process"/>
    <property type="evidence" value="ECO:0007669"/>
    <property type="project" value="UniProtKB-KW"/>
</dbReference>